<dbReference type="GO" id="GO:0016020">
    <property type="term" value="C:membrane"/>
    <property type="evidence" value="ECO:0007669"/>
    <property type="project" value="UniProtKB-SubCell"/>
</dbReference>
<comment type="catalytic activity">
    <reaction evidence="1">
        <text>ATP + protein L-histidine = ADP + protein N-phospho-L-histidine.</text>
        <dbReference type="EC" id="2.7.13.3"/>
    </reaction>
</comment>
<evidence type="ECO:0000256" key="4">
    <source>
        <dbReference type="ARBA" id="ARBA00022553"/>
    </source>
</evidence>
<dbReference type="RefSeq" id="WP_128534482.1">
    <property type="nucleotide sequence ID" value="NZ_SBIW01000006.1"/>
</dbReference>
<keyword evidence="18" id="KW-1185">Reference proteome</keyword>
<dbReference type="SMART" id="SM00091">
    <property type="entry name" value="PAS"/>
    <property type="match status" value="2"/>
</dbReference>
<dbReference type="OrthoDB" id="9813151at2"/>
<evidence type="ECO:0000313" key="17">
    <source>
        <dbReference type="EMBL" id="RWY51063.1"/>
    </source>
</evidence>
<dbReference type="GO" id="GO:0030295">
    <property type="term" value="F:protein kinase activator activity"/>
    <property type="evidence" value="ECO:0007669"/>
    <property type="project" value="TreeGrafter"/>
</dbReference>
<dbReference type="InterPro" id="IPR013656">
    <property type="entry name" value="PAS_4"/>
</dbReference>
<evidence type="ECO:0000259" key="14">
    <source>
        <dbReference type="PROSITE" id="PS50109"/>
    </source>
</evidence>
<dbReference type="Gene3D" id="1.10.287.130">
    <property type="match status" value="1"/>
</dbReference>
<dbReference type="InterPro" id="IPR000700">
    <property type="entry name" value="PAS-assoc_C"/>
</dbReference>
<dbReference type="SUPFAM" id="SSF55785">
    <property type="entry name" value="PYP-like sensor domain (PAS domain)"/>
    <property type="match status" value="2"/>
</dbReference>
<keyword evidence="6" id="KW-0812">Transmembrane</keyword>
<dbReference type="InterPro" id="IPR003594">
    <property type="entry name" value="HATPase_dom"/>
</dbReference>
<evidence type="ECO:0000256" key="1">
    <source>
        <dbReference type="ARBA" id="ARBA00000085"/>
    </source>
</evidence>
<dbReference type="InterPro" id="IPR001610">
    <property type="entry name" value="PAC"/>
</dbReference>
<evidence type="ECO:0000256" key="3">
    <source>
        <dbReference type="ARBA" id="ARBA00012438"/>
    </source>
</evidence>
<dbReference type="PROSITE" id="PS50112">
    <property type="entry name" value="PAS"/>
    <property type="match status" value="1"/>
</dbReference>
<organism evidence="17 18">
    <name type="scientific">Mucilaginibacter gilvus</name>
    <dbReference type="NCBI Taxonomy" id="2305909"/>
    <lineage>
        <taxon>Bacteria</taxon>
        <taxon>Pseudomonadati</taxon>
        <taxon>Bacteroidota</taxon>
        <taxon>Sphingobacteriia</taxon>
        <taxon>Sphingobacteriales</taxon>
        <taxon>Sphingobacteriaceae</taxon>
        <taxon>Mucilaginibacter</taxon>
    </lineage>
</organism>
<dbReference type="CDD" id="cd00075">
    <property type="entry name" value="HATPase"/>
    <property type="match status" value="1"/>
</dbReference>
<dbReference type="InterPro" id="IPR005467">
    <property type="entry name" value="His_kinase_dom"/>
</dbReference>
<evidence type="ECO:0000256" key="13">
    <source>
        <dbReference type="SAM" id="Coils"/>
    </source>
</evidence>
<dbReference type="EMBL" id="SBIW01000006">
    <property type="protein sequence ID" value="RWY51063.1"/>
    <property type="molecule type" value="Genomic_DNA"/>
</dbReference>
<feature type="domain" description="PAS" evidence="15">
    <location>
        <begin position="55"/>
        <end position="125"/>
    </location>
</feature>
<proteinExistence type="predicted"/>
<dbReference type="InterPro" id="IPR036890">
    <property type="entry name" value="HATPase_C_sf"/>
</dbReference>
<keyword evidence="12" id="KW-0472">Membrane</keyword>
<dbReference type="Pfam" id="PF08447">
    <property type="entry name" value="PAS_3"/>
    <property type="match status" value="1"/>
</dbReference>
<dbReference type="Pfam" id="PF08448">
    <property type="entry name" value="PAS_4"/>
    <property type="match status" value="1"/>
</dbReference>
<evidence type="ECO:0000313" key="18">
    <source>
        <dbReference type="Proteomes" id="UP000286701"/>
    </source>
</evidence>
<protein>
    <recommendedName>
        <fullName evidence="3">histidine kinase</fullName>
        <ecNumber evidence="3">2.7.13.3</ecNumber>
    </recommendedName>
</protein>
<feature type="domain" description="Histidine kinase" evidence="14">
    <location>
        <begin position="338"/>
        <end position="553"/>
    </location>
</feature>
<dbReference type="InterPro" id="IPR004358">
    <property type="entry name" value="Sig_transdc_His_kin-like_C"/>
</dbReference>
<comment type="subcellular location">
    <subcellularLocation>
        <location evidence="2">Membrane</location>
        <topology evidence="2">Multi-pass membrane protein</topology>
    </subcellularLocation>
</comment>
<dbReference type="InterPro" id="IPR035965">
    <property type="entry name" value="PAS-like_dom_sf"/>
</dbReference>
<dbReference type="GO" id="GO:0005524">
    <property type="term" value="F:ATP binding"/>
    <property type="evidence" value="ECO:0007669"/>
    <property type="project" value="UniProtKB-KW"/>
</dbReference>
<keyword evidence="5" id="KW-0808">Transferase</keyword>
<gene>
    <name evidence="17" type="ORF">EPL05_13420</name>
</gene>
<dbReference type="SMART" id="SM00086">
    <property type="entry name" value="PAC"/>
    <property type="match status" value="1"/>
</dbReference>
<keyword evidence="13" id="KW-0175">Coiled coil</keyword>
<dbReference type="FunFam" id="1.10.287.130:FF:000001">
    <property type="entry name" value="Two-component sensor histidine kinase"/>
    <property type="match status" value="1"/>
</dbReference>
<dbReference type="FunFam" id="3.30.565.10:FF:000006">
    <property type="entry name" value="Sensor histidine kinase WalK"/>
    <property type="match status" value="1"/>
</dbReference>
<evidence type="ECO:0000256" key="9">
    <source>
        <dbReference type="ARBA" id="ARBA00022840"/>
    </source>
</evidence>
<evidence type="ECO:0000256" key="7">
    <source>
        <dbReference type="ARBA" id="ARBA00022741"/>
    </source>
</evidence>
<sequence>MEQKNSNNSFLAEIEELRQQLEEATDTIHAIRTGQVDALVVKDSDGHQLYTLKTADQTYRVFIEKMNEGAVTVNRDGIVLYCNTRFANMADTPLEDAIGMPILSFVPGDTKEKLQNLIKSSWEKDCKQEITIKDGGDKDMHCLFSCTTIELDSGIALSLIITDLTILKATEKELKLRNEQLEEARSITEMLNESLEVTVKERTHDLTISREHFKLLTNNIVQMTWTNLPDGNVSSYNQRWYDYTGLNFATTGDFGWQELVHPDDLAETVENFKRSLQSGEMFEVENRYRRHDGVYRWHLNRANPLKNDKDEIIFWVGTATDIEDQKREMERKDEFIGIASHELKTPLTSLKGYLQLISAYNKEELPPVIKNYIAKAGGSLNKLQSLINDLLDVSKIKAGRLEYAVNDVNTNDLVGQCVENAVHMYPLYTFENQADKNYKIYGNQERLEQVLMNLVNNAVKYSHINKTVRIGTEQRDGYVRISVTDEGIGLSNDQKSKIFERFYRVEDKKNMTSGLGMGLYISHEIVQNHKGCIGVDSELGRGSTFYVELPLLVE</sequence>
<evidence type="ECO:0000256" key="8">
    <source>
        <dbReference type="ARBA" id="ARBA00022777"/>
    </source>
</evidence>
<dbReference type="GO" id="GO:0000156">
    <property type="term" value="F:phosphorelay response regulator activity"/>
    <property type="evidence" value="ECO:0007669"/>
    <property type="project" value="TreeGrafter"/>
</dbReference>
<dbReference type="FunFam" id="3.30.450.20:FF:000099">
    <property type="entry name" value="Sensory box sensor histidine kinase"/>
    <property type="match status" value="1"/>
</dbReference>
<keyword evidence="11" id="KW-0902">Two-component regulatory system</keyword>
<dbReference type="EC" id="2.7.13.3" evidence="3"/>
<dbReference type="CDD" id="cd00082">
    <property type="entry name" value="HisKA"/>
    <property type="match status" value="1"/>
</dbReference>
<dbReference type="NCBIfam" id="TIGR00229">
    <property type="entry name" value="sensory_box"/>
    <property type="match status" value="2"/>
</dbReference>
<evidence type="ECO:0000259" key="15">
    <source>
        <dbReference type="PROSITE" id="PS50112"/>
    </source>
</evidence>
<feature type="domain" description="PAC" evidence="16">
    <location>
        <begin position="282"/>
        <end position="334"/>
    </location>
</feature>
<dbReference type="SUPFAM" id="SSF47384">
    <property type="entry name" value="Homodimeric domain of signal transducing histidine kinase"/>
    <property type="match status" value="1"/>
</dbReference>
<dbReference type="CDD" id="cd00130">
    <property type="entry name" value="PAS"/>
    <property type="match status" value="2"/>
</dbReference>
<keyword evidence="10" id="KW-1133">Transmembrane helix</keyword>
<dbReference type="Pfam" id="PF00512">
    <property type="entry name" value="HisKA"/>
    <property type="match status" value="1"/>
</dbReference>
<dbReference type="AlphaFoldDB" id="A0A3S3Z1P8"/>
<dbReference type="Proteomes" id="UP000286701">
    <property type="component" value="Unassembled WGS sequence"/>
</dbReference>
<evidence type="ECO:0000256" key="6">
    <source>
        <dbReference type="ARBA" id="ARBA00022692"/>
    </source>
</evidence>
<dbReference type="Pfam" id="PF02518">
    <property type="entry name" value="HATPase_c"/>
    <property type="match status" value="1"/>
</dbReference>
<dbReference type="GO" id="GO:0007234">
    <property type="term" value="P:osmosensory signaling via phosphorelay pathway"/>
    <property type="evidence" value="ECO:0007669"/>
    <property type="project" value="TreeGrafter"/>
</dbReference>
<dbReference type="InterPro" id="IPR013655">
    <property type="entry name" value="PAS_fold_3"/>
</dbReference>
<dbReference type="PRINTS" id="PR00344">
    <property type="entry name" value="BCTRLSENSOR"/>
</dbReference>
<keyword evidence="9" id="KW-0067">ATP-binding</keyword>
<reference evidence="17 18" key="1">
    <citation type="submission" date="2019-01" db="EMBL/GenBank/DDBJ databases">
        <title>Mucilaginibacter antarcticum sp. nov., isolated from antarctic soil.</title>
        <authorList>
            <person name="Yan Y.-Q."/>
            <person name="Du Z.-J."/>
        </authorList>
    </citation>
    <scope>NUCLEOTIDE SEQUENCE [LARGE SCALE GENOMIC DNA]</scope>
    <source>
        <strain evidence="17 18">F01003</strain>
    </source>
</reference>
<dbReference type="SMART" id="SM00387">
    <property type="entry name" value="HATPase_c"/>
    <property type="match status" value="1"/>
</dbReference>
<evidence type="ECO:0000256" key="11">
    <source>
        <dbReference type="ARBA" id="ARBA00023012"/>
    </source>
</evidence>
<dbReference type="PANTHER" id="PTHR42878">
    <property type="entry name" value="TWO-COMPONENT HISTIDINE KINASE"/>
    <property type="match status" value="1"/>
</dbReference>
<evidence type="ECO:0000256" key="12">
    <source>
        <dbReference type="ARBA" id="ARBA00023136"/>
    </source>
</evidence>
<dbReference type="SMART" id="SM00388">
    <property type="entry name" value="HisKA"/>
    <property type="match status" value="1"/>
</dbReference>
<dbReference type="GO" id="GO:0000155">
    <property type="term" value="F:phosphorelay sensor kinase activity"/>
    <property type="evidence" value="ECO:0007669"/>
    <property type="project" value="InterPro"/>
</dbReference>
<dbReference type="PROSITE" id="PS50113">
    <property type="entry name" value="PAC"/>
    <property type="match status" value="1"/>
</dbReference>
<evidence type="ECO:0000256" key="2">
    <source>
        <dbReference type="ARBA" id="ARBA00004141"/>
    </source>
</evidence>
<dbReference type="PANTHER" id="PTHR42878:SF7">
    <property type="entry name" value="SENSOR HISTIDINE KINASE GLRK"/>
    <property type="match status" value="1"/>
</dbReference>
<dbReference type="Gene3D" id="3.30.565.10">
    <property type="entry name" value="Histidine kinase-like ATPase, C-terminal domain"/>
    <property type="match status" value="1"/>
</dbReference>
<dbReference type="InterPro" id="IPR050351">
    <property type="entry name" value="BphY/WalK/GraS-like"/>
</dbReference>
<name>A0A3S3Z1P8_9SPHI</name>
<keyword evidence="4" id="KW-0597">Phosphoprotein</keyword>
<evidence type="ECO:0000259" key="16">
    <source>
        <dbReference type="PROSITE" id="PS50113"/>
    </source>
</evidence>
<feature type="coiled-coil region" evidence="13">
    <location>
        <begin position="7"/>
        <end position="34"/>
    </location>
</feature>
<evidence type="ECO:0000256" key="5">
    <source>
        <dbReference type="ARBA" id="ARBA00022679"/>
    </source>
</evidence>
<keyword evidence="7" id="KW-0547">Nucleotide-binding</keyword>
<accession>A0A3S3Z1P8</accession>
<evidence type="ECO:0000256" key="10">
    <source>
        <dbReference type="ARBA" id="ARBA00022989"/>
    </source>
</evidence>
<comment type="caution">
    <text evidence="17">The sequence shown here is derived from an EMBL/GenBank/DDBJ whole genome shotgun (WGS) entry which is preliminary data.</text>
</comment>
<dbReference type="PROSITE" id="PS50109">
    <property type="entry name" value="HIS_KIN"/>
    <property type="match status" value="1"/>
</dbReference>
<keyword evidence="8" id="KW-0418">Kinase</keyword>
<dbReference type="InterPro" id="IPR003661">
    <property type="entry name" value="HisK_dim/P_dom"/>
</dbReference>
<dbReference type="Gene3D" id="3.30.450.20">
    <property type="entry name" value="PAS domain"/>
    <property type="match status" value="2"/>
</dbReference>
<dbReference type="InterPro" id="IPR036097">
    <property type="entry name" value="HisK_dim/P_sf"/>
</dbReference>
<dbReference type="SUPFAM" id="SSF55874">
    <property type="entry name" value="ATPase domain of HSP90 chaperone/DNA topoisomerase II/histidine kinase"/>
    <property type="match status" value="1"/>
</dbReference>
<dbReference type="InterPro" id="IPR000014">
    <property type="entry name" value="PAS"/>
</dbReference>